<dbReference type="Ensembl" id="ENSBIXT00000014965.1">
    <property type="protein sequence ID" value="ENSBIXP00000001015.1"/>
    <property type="gene ID" value="ENSBIXG00000029077.1"/>
</dbReference>
<evidence type="ECO:0000313" key="1">
    <source>
        <dbReference type="Ensembl" id="ENSBIXP00000001015.1"/>
    </source>
</evidence>
<reference evidence="1" key="3">
    <citation type="submission" date="2025-09" db="UniProtKB">
        <authorList>
            <consortium name="Ensembl"/>
        </authorList>
    </citation>
    <scope>IDENTIFICATION</scope>
</reference>
<name>A0A4W2BMA3_BOBOX</name>
<dbReference type="AlphaFoldDB" id="A0A4W2BMA3"/>
<reference evidence="1 2" key="1">
    <citation type="submission" date="2018-11" db="EMBL/GenBank/DDBJ databases">
        <title>Haplotype-resolved cattle genomes.</title>
        <authorList>
            <person name="Low W.Y."/>
            <person name="Tearle R."/>
            <person name="Bickhart D.M."/>
            <person name="Rosen B.D."/>
            <person name="Koren S."/>
            <person name="Rhie A."/>
            <person name="Hiendleder S."/>
            <person name="Phillippy A.M."/>
            <person name="Smith T.P.L."/>
            <person name="Williams J.L."/>
        </authorList>
    </citation>
    <scope>NUCLEOTIDE SEQUENCE [LARGE SCALE GENOMIC DNA]</scope>
</reference>
<evidence type="ECO:0000313" key="2">
    <source>
        <dbReference type="Proteomes" id="UP000314981"/>
    </source>
</evidence>
<organism evidence="1 2">
    <name type="scientific">Bos indicus x Bos taurus</name>
    <name type="common">Hybrid cattle</name>
    <dbReference type="NCBI Taxonomy" id="30522"/>
    <lineage>
        <taxon>Eukaryota</taxon>
        <taxon>Metazoa</taxon>
        <taxon>Chordata</taxon>
        <taxon>Craniata</taxon>
        <taxon>Vertebrata</taxon>
        <taxon>Euteleostomi</taxon>
        <taxon>Mammalia</taxon>
        <taxon>Eutheria</taxon>
        <taxon>Laurasiatheria</taxon>
        <taxon>Artiodactyla</taxon>
        <taxon>Ruminantia</taxon>
        <taxon>Pecora</taxon>
        <taxon>Bovidae</taxon>
        <taxon>Bovinae</taxon>
        <taxon>Bos</taxon>
    </lineage>
</organism>
<keyword evidence="2" id="KW-1185">Reference proteome</keyword>
<dbReference type="Proteomes" id="UP000314981">
    <property type="component" value="Chromosome 25"/>
</dbReference>
<proteinExistence type="predicted"/>
<protein>
    <submittedName>
        <fullName evidence="1">Uncharacterized protein</fullName>
    </submittedName>
</protein>
<sequence>MGCSRGRGSRFTQQNPREWCELSVGSACRRQTECPAVLTCAYHSSSIVSTLVSLGNQLCQRPLCGWMSSLLRQAQRCFGGRRGRRCAGLTPCGHGFLLGPHGVSGLPLWASLSPSVRSQ</sequence>
<accession>A0A4W2BMA3</accession>
<reference evidence="1" key="2">
    <citation type="submission" date="2025-08" db="UniProtKB">
        <authorList>
            <consortium name="Ensembl"/>
        </authorList>
    </citation>
    <scope>IDENTIFICATION</scope>
</reference>